<keyword evidence="1" id="KW-0812">Transmembrane</keyword>
<reference evidence="3" key="1">
    <citation type="submission" date="2022-10" db="EMBL/GenBank/DDBJ databases">
        <title>Novel sulphate-reducing endosymbionts in the free-living metamonad Anaeramoeba.</title>
        <authorList>
            <person name="Jerlstrom-Hultqvist J."/>
            <person name="Cepicka I."/>
            <person name="Gallot-Lavallee L."/>
            <person name="Salas-Leiva D."/>
            <person name="Curtis B.A."/>
            <person name="Zahonova K."/>
            <person name="Pipaliya S."/>
            <person name="Dacks J."/>
            <person name="Roger A.J."/>
        </authorList>
    </citation>
    <scope>NUCLEOTIDE SEQUENCE</scope>
    <source>
        <strain evidence="3">BMAN</strain>
    </source>
</reference>
<dbReference type="EMBL" id="JAPDFW010000026">
    <property type="protein sequence ID" value="KAJ5079579.1"/>
    <property type="molecule type" value="Genomic_DNA"/>
</dbReference>
<evidence type="ECO:0000256" key="1">
    <source>
        <dbReference type="SAM" id="Phobius"/>
    </source>
</evidence>
<comment type="caution">
    <text evidence="3">The sequence shown here is derived from an EMBL/GenBank/DDBJ whole genome shotgun (WGS) entry which is preliminary data.</text>
</comment>
<proteinExistence type="predicted"/>
<sequence length="167" mass="20354">MILSILILFLFFLSILQSLYYFYVLPDQVAVHYNFKLEPDWISSKKLLIGSYLIVSIAIFVLFKFLTSFLFQRGRFKVPNKEYWFSEERKQKTIEKAIKYFEVFHLILLLFLLVLFQIIFMENLSNHQLSWFWVLWVVIAGYLVLVFIWSYFYSRAFRLEHSKQKQD</sequence>
<dbReference type="Proteomes" id="UP001149090">
    <property type="component" value="Unassembled WGS sequence"/>
</dbReference>
<feature type="transmembrane region" description="Helical" evidence="1">
    <location>
        <begin position="100"/>
        <end position="120"/>
    </location>
</feature>
<feature type="transmembrane region" description="Helical" evidence="1">
    <location>
        <begin position="49"/>
        <end position="71"/>
    </location>
</feature>
<accession>A0A9Q0LW07</accession>
<evidence type="ECO:0000313" key="4">
    <source>
        <dbReference type="Proteomes" id="UP001149090"/>
    </source>
</evidence>
<keyword evidence="1" id="KW-0472">Membrane</keyword>
<evidence type="ECO:0000259" key="2">
    <source>
        <dbReference type="Pfam" id="PF07853"/>
    </source>
</evidence>
<name>A0A9Q0LW07_ANAIG</name>
<evidence type="ECO:0000313" key="3">
    <source>
        <dbReference type="EMBL" id="KAJ5079579.1"/>
    </source>
</evidence>
<dbReference type="Pfam" id="PF07853">
    <property type="entry name" value="DUF1648"/>
    <property type="match status" value="1"/>
</dbReference>
<protein>
    <submittedName>
        <fullName evidence="3">Immunity protein sdpi</fullName>
    </submittedName>
</protein>
<gene>
    <name evidence="3" type="ORF">M0811_14403</name>
</gene>
<feature type="transmembrane region" description="Helical" evidence="1">
    <location>
        <begin position="132"/>
        <end position="153"/>
    </location>
</feature>
<dbReference type="InterPro" id="IPR012867">
    <property type="entry name" value="DUF1648"/>
</dbReference>
<keyword evidence="1" id="KW-1133">Transmembrane helix</keyword>
<dbReference type="OMA" id="QVPAREY"/>
<keyword evidence="4" id="KW-1185">Reference proteome</keyword>
<organism evidence="3 4">
    <name type="scientific">Anaeramoeba ignava</name>
    <name type="common">Anaerobic marine amoeba</name>
    <dbReference type="NCBI Taxonomy" id="1746090"/>
    <lineage>
        <taxon>Eukaryota</taxon>
        <taxon>Metamonada</taxon>
        <taxon>Anaeramoebidae</taxon>
        <taxon>Anaeramoeba</taxon>
    </lineage>
</organism>
<dbReference type="AlphaFoldDB" id="A0A9Q0LW07"/>
<feature type="domain" description="DUF1648" evidence="2">
    <location>
        <begin position="10"/>
        <end position="46"/>
    </location>
</feature>